<dbReference type="RefSeq" id="WP_158399303.1">
    <property type="nucleotide sequence ID" value="NZ_CABHMY010000122.1"/>
</dbReference>
<keyword evidence="2 4" id="KW-0808">Transferase</keyword>
<dbReference type="InterPro" id="IPR029044">
    <property type="entry name" value="Nucleotide-diphossugar_trans"/>
</dbReference>
<reference evidence="4 5" key="1">
    <citation type="submission" date="2019-07" db="EMBL/GenBank/DDBJ databases">
        <authorList>
            <person name="Hibberd C M."/>
            <person name="Gehrig L. J."/>
            <person name="Chang H.-W."/>
            <person name="Venkatesh S."/>
        </authorList>
    </citation>
    <scope>NUCLEOTIDE SEQUENCE [LARGE SCALE GENOMIC DNA]</scope>
    <source>
        <strain evidence="4">Faecalibacterium_prausnitzii_JG_BgPS064</strain>
    </source>
</reference>
<evidence type="ECO:0000313" key="5">
    <source>
        <dbReference type="Proteomes" id="UP000406184"/>
    </source>
</evidence>
<evidence type="ECO:0000256" key="1">
    <source>
        <dbReference type="ARBA" id="ARBA00022676"/>
    </source>
</evidence>
<dbReference type="CDD" id="cd00761">
    <property type="entry name" value="Glyco_tranf_GTA_type"/>
    <property type="match status" value="1"/>
</dbReference>
<dbReference type="AlphaFoldDB" id="A0A564U8H7"/>
<dbReference type="Proteomes" id="UP000406184">
    <property type="component" value="Unassembled WGS sequence"/>
</dbReference>
<dbReference type="PANTHER" id="PTHR22916:SF51">
    <property type="entry name" value="GLYCOSYLTRANSFERASE EPSH-RELATED"/>
    <property type="match status" value="1"/>
</dbReference>
<proteinExistence type="predicted"/>
<sequence length="335" mass="38825">MVGRTDVKVSVIVPVYNVEKELPRCIESLLTQTYSNFELLLINDGSSDGSPEIMERYAEKDSRIRTLHKKNGGVSSARNRGLEQAKGEYVCFVDADDAVAPQYMEWLYLALRQSGEAVAICRDVRVNDFEKEVPFKALPEKMPETERMDLRQYTFWDENGCLWCCRGMMKTESLRDIRFDEELSIGEDALFMAKALLKAGGYIYLPCGLYAYYMRDGSALHQETFKPKQFSEITAWERIYALIREQRRPGEERMERTAEERLAVVCAHVYYRMAGSDHADPELQAKIVRMAREHWRAALRVPNSKKREKSKLWMLICCPAAGRWMWRLGKKLKQG</sequence>
<dbReference type="SUPFAM" id="SSF53448">
    <property type="entry name" value="Nucleotide-diphospho-sugar transferases"/>
    <property type="match status" value="1"/>
</dbReference>
<organism evidence="4 5">
    <name type="scientific">Faecalibacterium prausnitzii</name>
    <dbReference type="NCBI Taxonomy" id="853"/>
    <lineage>
        <taxon>Bacteria</taxon>
        <taxon>Bacillati</taxon>
        <taxon>Bacillota</taxon>
        <taxon>Clostridia</taxon>
        <taxon>Eubacteriales</taxon>
        <taxon>Oscillospiraceae</taxon>
        <taxon>Faecalibacterium</taxon>
    </lineage>
</organism>
<name>A0A564U8H7_9FIRM</name>
<dbReference type="EMBL" id="CABHMY010000122">
    <property type="protein sequence ID" value="VUX15806.1"/>
    <property type="molecule type" value="Genomic_DNA"/>
</dbReference>
<evidence type="ECO:0000256" key="2">
    <source>
        <dbReference type="ARBA" id="ARBA00022679"/>
    </source>
</evidence>
<dbReference type="EC" id="2.4.-.-" evidence="4"/>
<dbReference type="Gene3D" id="3.90.550.10">
    <property type="entry name" value="Spore Coat Polysaccharide Biosynthesis Protein SpsA, Chain A"/>
    <property type="match status" value="1"/>
</dbReference>
<dbReference type="GO" id="GO:0016757">
    <property type="term" value="F:glycosyltransferase activity"/>
    <property type="evidence" value="ECO:0007669"/>
    <property type="project" value="UniProtKB-KW"/>
</dbReference>
<evidence type="ECO:0000313" key="4">
    <source>
        <dbReference type="EMBL" id="VUX15806.1"/>
    </source>
</evidence>
<keyword evidence="5" id="KW-1185">Reference proteome</keyword>
<dbReference type="Pfam" id="PF00535">
    <property type="entry name" value="Glycos_transf_2"/>
    <property type="match status" value="1"/>
</dbReference>
<feature type="domain" description="Glycosyltransferase 2-like" evidence="3">
    <location>
        <begin position="10"/>
        <end position="163"/>
    </location>
</feature>
<dbReference type="InterPro" id="IPR001173">
    <property type="entry name" value="Glyco_trans_2-like"/>
</dbReference>
<evidence type="ECO:0000259" key="3">
    <source>
        <dbReference type="Pfam" id="PF00535"/>
    </source>
</evidence>
<dbReference type="PANTHER" id="PTHR22916">
    <property type="entry name" value="GLYCOSYLTRANSFERASE"/>
    <property type="match status" value="1"/>
</dbReference>
<gene>
    <name evidence="4" type="primary">epsJ_1</name>
    <name evidence="4" type="ORF">FPPS064S07_01150</name>
</gene>
<protein>
    <submittedName>
        <fullName evidence="4">Putative glycosyltransferase EpsJ</fullName>
        <ecNumber evidence="4">2.4.-.-</ecNumber>
    </submittedName>
</protein>
<accession>A0A564U8H7</accession>
<keyword evidence="1 4" id="KW-0328">Glycosyltransferase</keyword>